<sequence>MATTSTSYSGTFAPVQPDGTIFTIRDPLEEARELLRQAARLPFHANRPQAWQAAFRQAVTDARSAIRHHIWVAELPDSPLNRAETLEPRLLPKVDQQREEHDLFSRKIDELVEEAGAPGDVDIWKMIELSEQAILLEMALARHHNRLTQLVFETTHRDIGEAG</sequence>
<protein>
    <submittedName>
        <fullName evidence="1">Uncharacterized protein</fullName>
    </submittedName>
</protein>
<gene>
    <name evidence="1" type="ORF">A9A59_0440</name>
</gene>
<dbReference type="AlphaFoldDB" id="A0A2A9HE04"/>
<dbReference type="EMBL" id="PDJQ01000001">
    <property type="protein sequence ID" value="PFG73245.1"/>
    <property type="molecule type" value="Genomic_DNA"/>
</dbReference>
<organism evidence="1 2">
    <name type="scientific">Tepidiforma thermophila (strain KCTC 52669 / CGMCC 1.13589 / G233)</name>
    <dbReference type="NCBI Taxonomy" id="2761530"/>
    <lineage>
        <taxon>Bacteria</taxon>
        <taxon>Bacillati</taxon>
        <taxon>Chloroflexota</taxon>
        <taxon>Tepidiformia</taxon>
        <taxon>Tepidiformales</taxon>
        <taxon>Tepidiformaceae</taxon>
        <taxon>Tepidiforma</taxon>
    </lineage>
</organism>
<proteinExistence type="predicted"/>
<evidence type="ECO:0000313" key="2">
    <source>
        <dbReference type="Proteomes" id="UP000223071"/>
    </source>
</evidence>
<dbReference type="Proteomes" id="UP000223071">
    <property type="component" value="Unassembled WGS sequence"/>
</dbReference>
<evidence type="ECO:0000313" key="1">
    <source>
        <dbReference type="EMBL" id="PFG73245.1"/>
    </source>
</evidence>
<comment type="caution">
    <text evidence="1">The sequence shown here is derived from an EMBL/GenBank/DDBJ whole genome shotgun (WGS) entry which is preliminary data.</text>
</comment>
<keyword evidence="2" id="KW-1185">Reference proteome</keyword>
<name>A0A2A9HE04_TEPT2</name>
<reference evidence="1 2" key="1">
    <citation type="submission" date="2017-09" db="EMBL/GenBank/DDBJ databases">
        <title>Sequencing the genomes of two abundant thermophiles in Great Basin hot springs: Thermocrinis jamiesonii and novel Chloroflexi Thermoflexus hugenholtzii.</title>
        <authorList>
            <person name="Hedlund B."/>
        </authorList>
    </citation>
    <scope>NUCLEOTIDE SEQUENCE [LARGE SCALE GENOMIC DNA]</scope>
    <source>
        <strain evidence="1 2">G233</strain>
    </source>
</reference>
<accession>A0A2A9HE04</accession>
<dbReference type="RefSeq" id="WP_098502716.1">
    <property type="nucleotide sequence ID" value="NZ_PDJQ01000001.1"/>
</dbReference>